<dbReference type="RefSeq" id="WP_203901645.1">
    <property type="nucleotide sequence ID" value="NZ_BOPF01000019.1"/>
</dbReference>
<protein>
    <recommendedName>
        <fullName evidence="9">Magnesium transporter</fullName>
    </recommendedName>
</protein>
<comment type="subcellular location">
    <subcellularLocation>
        <location evidence="1">Membrane</location>
        <topology evidence="1">Multi-pass membrane protein</topology>
    </subcellularLocation>
</comment>
<dbReference type="GO" id="GO:0046873">
    <property type="term" value="F:metal ion transmembrane transporter activity"/>
    <property type="evidence" value="ECO:0007669"/>
    <property type="project" value="InterPro"/>
</dbReference>
<dbReference type="SUPFAM" id="SSF144083">
    <property type="entry name" value="Magnesium transport protein CorA, transmembrane region"/>
    <property type="match status" value="1"/>
</dbReference>
<evidence type="ECO:0000256" key="2">
    <source>
        <dbReference type="ARBA" id="ARBA00009765"/>
    </source>
</evidence>
<dbReference type="Pfam" id="PF01544">
    <property type="entry name" value="CorA"/>
    <property type="match status" value="1"/>
</dbReference>
<comment type="caution">
    <text evidence="7">The sequence shown here is derived from an EMBL/GenBank/DDBJ whole genome shotgun (WGS) entry which is preliminary data.</text>
</comment>
<evidence type="ECO:0000313" key="7">
    <source>
        <dbReference type="EMBL" id="GIJ48148.1"/>
    </source>
</evidence>
<keyword evidence="8" id="KW-1185">Reference proteome</keyword>
<dbReference type="InterPro" id="IPR002523">
    <property type="entry name" value="MgTranspt_CorA/ZnTranspt_ZntB"/>
</dbReference>
<evidence type="ECO:0000313" key="8">
    <source>
        <dbReference type="Proteomes" id="UP000619260"/>
    </source>
</evidence>
<name>A0A8J4DSR3_9ACTN</name>
<dbReference type="SUPFAM" id="SSF143865">
    <property type="entry name" value="CorA soluble domain-like"/>
    <property type="match status" value="1"/>
</dbReference>
<dbReference type="InterPro" id="IPR045861">
    <property type="entry name" value="CorA_cytoplasmic_dom"/>
</dbReference>
<reference evidence="7" key="1">
    <citation type="submission" date="2021-01" db="EMBL/GenBank/DDBJ databases">
        <title>Whole genome shotgun sequence of Virgisporangium aliadipatigenens NBRC 105644.</title>
        <authorList>
            <person name="Komaki H."/>
            <person name="Tamura T."/>
        </authorList>
    </citation>
    <scope>NUCLEOTIDE SEQUENCE</scope>
    <source>
        <strain evidence="7">NBRC 105644</strain>
    </source>
</reference>
<accession>A0A8J4DSR3</accession>
<keyword evidence="5 6" id="KW-0472">Membrane</keyword>
<evidence type="ECO:0000256" key="5">
    <source>
        <dbReference type="ARBA" id="ARBA00023136"/>
    </source>
</evidence>
<evidence type="ECO:0000256" key="4">
    <source>
        <dbReference type="ARBA" id="ARBA00022989"/>
    </source>
</evidence>
<evidence type="ECO:0000256" key="3">
    <source>
        <dbReference type="ARBA" id="ARBA00022692"/>
    </source>
</evidence>
<comment type="similarity">
    <text evidence="2">Belongs to the CorA metal ion transporter (MIT) (TC 1.A.35) family.</text>
</comment>
<dbReference type="InterPro" id="IPR045863">
    <property type="entry name" value="CorA_TM1_TM2"/>
</dbReference>
<evidence type="ECO:0008006" key="9">
    <source>
        <dbReference type="Google" id="ProtNLM"/>
    </source>
</evidence>
<dbReference type="Proteomes" id="UP000619260">
    <property type="component" value="Unassembled WGS sequence"/>
</dbReference>
<dbReference type="Gene3D" id="1.20.58.340">
    <property type="entry name" value="Magnesium transport protein CorA, transmembrane region"/>
    <property type="match status" value="1"/>
</dbReference>
<dbReference type="AlphaFoldDB" id="A0A8J4DSR3"/>
<evidence type="ECO:0000256" key="1">
    <source>
        <dbReference type="ARBA" id="ARBA00004141"/>
    </source>
</evidence>
<gene>
    <name evidence="7" type="ORF">Val02_50340</name>
</gene>
<sequence>MRAGASVAGPTAGGSARIRLYRGGVSARDGGTLADAVHAAREPGATAWLDVVDAGTDDIEALDPAPDLHDLALVDALEGPDRPSLRRYGTHLFVTAYPIAARLGRPRVSPVAAIIAVPTAITGFYGQNVPFPGSGQPAGVVASIGLMVASSLALYTVLRRRDRL</sequence>
<evidence type="ECO:0000256" key="6">
    <source>
        <dbReference type="SAM" id="Phobius"/>
    </source>
</evidence>
<feature type="transmembrane region" description="Helical" evidence="6">
    <location>
        <begin position="108"/>
        <end position="126"/>
    </location>
</feature>
<keyword evidence="4 6" id="KW-1133">Transmembrane helix</keyword>
<feature type="transmembrane region" description="Helical" evidence="6">
    <location>
        <begin position="138"/>
        <end position="158"/>
    </location>
</feature>
<dbReference type="GO" id="GO:0016020">
    <property type="term" value="C:membrane"/>
    <property type="evidence" value="ECO:0007669"/>
    <property type="project" value="UniProtKB-SubCell"/>
</dbReference>
<keyword evidence="3 6" id="KW-0812">Transmembrane</keyword>
<organism evidence="7 8">
    <name type="scientific">Virgisporangium aliadipatigenens</name>
    <dbReference type="NCBI Taxonomy" id="741659"/>
    <lineage>
        <taxon>Bacteria</taxon>
        <taxon>Bacillati</taxon>
        <taxon>Actinomycetota</taxon>
        <taxon>Actinomycetes</taxon>
        <taxon>Micromonosporales</taxon>
        <taxon>Micromonosporaceae</taxon>
        <taxon>Virgisporangium</taxon>
    </lineage>
</organism>
<proteinExistence type="inferred from homology"/>
<dbReference type="EMBL" id="BOPF01000019">
    <property type="protein sequence ID" value="GIJ48148.1"/>
    <property type="molecule type" value="Genomic_DNA"/>
</dbReference>